<dbReference type="InterPro" id="IPR037239">
    <property type="entry name" value="OSBP_sf"/>
</dbReference>
<protein>
    <submittedName>
        <fullName evidence="1">Oxysterol binding protein</fullName>
    </submittedName>
</protein>
<proteinExistence type="predicted"/>
<gene>
    <name evidence="1" type="primary">KES1</name>
    <name evidence="1" type="ORF">GLX27_000882</name>
</gene>
<dbReference type="Proteomes" id="UP000818624">
    <property type="component" value="Chromosome 1"/>
</dbReference>
<reference evidence="1 2" key="1">
    <citation type="journal article" date="2020" name="Elife">
        <title>Loss of centromere function drives karyotype evolution in closely related Malassezia species.</title>
        <authorList>
            <person name="Sankaranarayanan S.R."/>
            <person name="Ianiri G."/>
            <person name="Coelho M.A."/>
            <person name="Reza M.H."/>
            <person name="Thimmappa B.C."/>
            <person name="Ganguly P."/>
            <person name="Vadnala R.N."/>
            <person name="Sun S."/>
            <person name="Siddharthan R."/>
            <person name="Tellgren-Roth C."/>
            <person name="Dawson T.L."/>
            <person name="Heitman J."/>
            <person name="Sanyal K."/>
        </authorList>
    </citation>
    <scope>NUCLEOTIDE SEQUENCE [LARGE SCALE GENOMIC DNA]</scope>
    <source>
        <strain evidence="1">CBS14141</strain>
    </source>
</reference>
<sequence length="52" mass="5557">MSDKADGSALPAEHRGGWMHFIKSIASFSGDLSKMTAPSFILSPVSLTEYPS</sequence>
<keyword evidence="2" id="KW-1185">Reference proteome</keyword>
<organism evidence="1 2">
    <name type="scientific">Malassezia furfur</name>
    <name type="common">Pityriasis versicolor infection agent</name>
    <name type="synonym">Pityrosporum furfur</name>
    <dbReference type="NCBI Taxonomy" id="55194"/>
    <lineage>
        <taxon>Eukaryota</taxon>
        <taxon>Fungi</taxon>
        <taxon>Dikarya</taxon>
        <taxon>Basidiomycota</taxon>
        <taxon>Ustilaginomycotina</taxon>
        <taxon>Malasseziomycetes</taxon>
        <taxon>Malasseziales</taxon>
        <taxon>Malasseziaceae</taxon>
        <taxon>Malassezia</taxon>
    </lineage>
</organism>
<dbReference type="EMBL" id="CP046234">
    <property type="protein sequence ID" value="WFD46250.1"/>
    <property type="molecule type" value="Genomic_DNA"/>
</dbReference>
<accession>A0ABY8EP85</accession>
<evidence type="ECO:0000313" key="1">
    <source>
        <dbReference type="EMBL" id="WFD46250.1"/>
    </source>
</evidence>
<name>A0ABY8EP85_MALFU</name>
<dbReference type="SUPFAM" id="SSF144000">
    <property type="entry name" value="Oxysterol-binding protein-like"/>
    <property type="match status" value="1"/>
</dbReference>
<dbReference type="Gene3D" id="6.10.250.1430">
    <property type="match status" value="1"/>
</dbReference>
<evidence type="ECO:0000313" key="2">
    <source>
        <dbReference type="Proteomes" id="UP000818624"/>
    </source>
</evidence>